<name>A0A427AFG4_ENSVE</name>
<evidence type="ECO:0000313" key="2">
    <source>
        <dbReference type="EMBL" id="RRT74985.1"/>
    </source>
</evidence>
<dbReference type="Proteomes" id="UP000287651">
    <property type="component" value="Unassembled WGS sequence"/>
</dbReference>
<feature type="compositionally biased region" description="Basic and acidic residues" evidence="1">
    <location>
        <begin position="1"/>
        <end position="15"/>
    </location>
</feature>
<comment type="caution">
    <text evidence="2">The sequence shown here is derived from an EMBL/GenBank/DDBJ whole genome shotgun (WGS) entry which is preliminary data.</text>
</comment>
<feature type="region of interest" description="Disordered" evidence="1">
    <location>
        <begin position="1"/>
        <end position="29"/>
    </location>
</feature>
<organism evidence="2 3">
    <name type="scientific">Ensete ventricosum</name>
    <name type="common">Abyssinian banana</name>
    <name type="synonym">Musa ensete</name>
    <dbReference type="NCBI Taxonomy" id="4639"/>
    <lineage>
        <taxon>Eukaryota</taxon>
        <taxon>Viridiplantae</taxon>
        <taxon>Streptophyta</taxon>
        <taxon>Embryophyta</taxon>
        <taxon>Tracheophyta</taxon>
        <taxon>Spermatophyta</taxon>
        <taxon>Magnoliopsida</taxon>
        <taxon>Liliopsida</taxon>
        <taxon>Zingiberales</taxon>
        <taxon>Musaceae</taxon>
        <taxon>Ensete</taxon>
    </lineage>
</organism>
<evidence type="ECO:0000313" key="3">
    <source>
        <dbReference type="Proteomes" id="UP000287651"/>
    </source>
</evidence>
<sequence>MVERGRNLTRTDRIRSGQRINSVPDVRHGETTRAGLSAEVHGSKFVLVIFRSTNLDGFNLIIMFGQGTEEEAGTRKYTWAVADVRRDTHSVAPQVASNLVSSAGPTSVAQSVNWWAGRWGPDRRGEQAVVGSPPRSNFPSMYINHCRPPACISRVQFNT</sequence>
<proteinExistence type="predicted"/>
<dbReference type="EMBL" id="AMZH03002617">
    <property type="protein sequence ID" value="RRT74985.1"/>
    <property type="molecule type" value="Genomic_DNA"/>
</dbReference>
<gene>
    <name evidence="2" type="ORF">B296_00011491</name>
</gene>
<dbReference type="AlphaFoldDB" id="A0A427AFG4"/>
<reference evidence="2 3" key="1">
    <citation type="journal article" date="2014" name="Agronomy (Basel)">
        <title>A Draft Genome Sequence for Ensete ventricosum, the Drought-Tolerant Tree Against Hunger.</title>
        <authorList>
            <person name="Harrison J."/>
            <person name="Moore K.A."/>
            <person name="Paszkiewicz K."/>
            <person name="Jones T."/>
            <person name="Grant M."/>
            <person name="Ambacheew D."/>
            <person name="Muzemil S."/>
            <person name="Studholme D.J."/>
        </authorList>
    </citation>
    <scope>NUCLEOTIDE SEQUENCE [LARGE SCALE GENOMIC DNA]</scope>
</reference>
<accession>A0A427AFG4</accession>
<evidence type="ECO:0000256" key="1">
    <source>
        <dbReference type="SAM" id="MobiDB-lite"/>
    </source>
</evidence>
<protein>
    <submittedName>
        <fullName evidence="2">Uncharacterized protein</fullName>
    </submittedName>
</protein>